<protein>
    <recommendedName>
        <fullName evidence="2">Alpha/beta hydrolase domain-containing protein</fullName>
    </recommendedName>
</protein>
<dbReference type="HOGENOM" id="CLU_040631_0_0_6"/>
<dbReference type="OrthoDB" id="1971292at2"/>
<feature type="domain" description="Alpha/beta hydrolase" evidence="2">
    <location>
        <begin position="45"/>
        <end position="492"/>
    </location>
</feature>
<dbReference type="AlphaFoldDB" id="H8L1D6"/>
<dbReference type="ESTHER" id="fraad-h8l1d6">
    <property type="family name" value="Abhydrolase_10"/>
</dbReference>
<dbReference type="InterPro" id="IPR045394">
    <property type="entry name" value="Abhydrolase_dom"/>
</dbReference>
<evidence type="ECO:0000256" key="1">
    <source>
        <dbReference type="SAM" id="SignalP"/>
    </source>
</evidence>
<sequence>MASIRWISAPLLFGLWLSTGLPAQAGTADPVGPILRLEPMPAFGHAFGSMPFQQVPDDPAAVGYREDEYAFSGVARIYGFAAGSDSSHIERLGSTEYVDRMLVRRPVDPGRFSGNVLVEIINSALDFDAMAAWPYMWRQLTRAGDIWVGLTATPAGIRALQFANPSRYAQLGFGTNPDPGCHSTAPEAGVIFDVMTQTSQLLRQTGNPLNPLHGLPVKALIATGYSQGAMIVATYTNAIAPNLEGPAYDGYISIAGLGGYALNNCEALTDFASRILTPVSNGIPLMQVQTTSETVLLPLGLPGESVHDRDIGAPYRYYDVAGSGHLDRILTNHAADAADLYAAGGYDVEAAIEGCHLAWPLSRFPAEYVYDNLLARMEAWIQEGQPPPPSQRFLLGGWLWPGQPVGGLRSPAMDVPTADYFIGAGLPLLTSSGGFTRGIPCFFLAIEHDYSHSELKRRYGSHDQYLEQVSRRTVQLQQQGWLTDDDAAEIVRQARAADIP</sequence>
<feature type="chain" id="PRO_5003614126" description="Alpha/beta hydrolase domain-containing protein" evidence="1">
    <location>
        <begin position="26"/>
        <end position="500"/>
    </location>
</feature>
<dbReference type="Pfam" id="PF20091">
    <property type="entry name" value="Abhydrolase_10"/>
    <property type="match status" value="1"/>
</dbReference>
<organism evidence="3 4">
    <name type="scientific">Frateuria aurantia (strain ATCC 33424 / DSM 6220 / KCTC 2777 / LMG 1558 / NBRC 3245 / NCIMB 13370)</name>
    <name type="common">Acetobacter aurantius</name>
    <dbReference type="NCBI Taxonomy" id="767434"/>
    <lineage>
        <taxon>Bacteria</taxon>
        <taxon>Pseudomonadati</taxon>
        <taxon>Pseudomonadota</taxon>
        <taxon>Gammaproteobacteria</taxon>
        <taxon>Lysobacterales</taxon>
        <taxon>Rhodanobacteraceae</taxon>
        <taxon>Frateuria</taxon>
    </lineage>
</organism>
<dbReference type="RefSeq" id="WP_014404547.1">
    <property type="nucleotide sequence ID" value="NC_017033.1"/>
</dbReference>
<keyword evidence="1" id="KW-0732">Signal</keyword>
<name>H8L1D6_FRAAD</name>
<dbReference type="KEGG" id="fau:Fraau_3222"/>
<keyword evidence="4" id="KW-1185">Reference proteome</keyword>
<evidence type="ECO:0000259" key="2">
    <source>
        <dbReference type="Pfam" id="PF20091"/>
    </source>
</evidence>
<proteinExistence type="predicted"/>
<accession>H8L1D6</accession>
<evidence type="ECO:0000313" key="4">
    <source>
        <dbReference type="Proteomes" id="UP000005234"/>
    </source>
</evidence>
<gene>
    <name evidence="3" type="ordered locus">Fraau_3222</name>
</gene>
<reference evidence="3" key="1">
    <citation type="submission" date="2012-02" db="EMBL/GenBank/DDBJ databases">
        <title>The complete genome of Frateuria aurantia DSM 6220.</title>
        <authorList>
            <consortium name="US DOE Joint Genome Institute (JGI-PGF)"/>
            <person name="Lucas S."/>
            <person name="Copeland A."/>
            <person name="Lapidus A."/>
            <person name="Glavina del Rio T."/>
            <person name="Dalin E."/>
            <person name="Tice H."/>
            <person name="Bruce D."/>
            <person name="Goodwin L."/>
            <person name="Pitluck S."/>
            <person name="Peters L."/>
            <person name="Ovchinnikova G."/>
            <person name="Teshima H."/>
            <person name="Kyrpides N."/>
            <person name="Mavromatis K."/>
            <person name="Ivanova N."/>
            <person name="Brettin T."/>
            <person name="Detter J.C."/>
            <person name="Han C."/>
            <person name="Larimer F."/>
            <person name="Land M."/>
            <person name="Hauser L."/>
            <person name="Markowitz V."/>
            <person name="Cheng J.-F."/>
            <person name="Hugenholtz P."/>
            <person name="Woyke T."/>
            <person name="Wu D."/>
            <person name="Brambilla E."/>
            <person name="Klenk H.-P."/>
            <person name="Eisen J.A."/>
        </authorList>
    </citation>
    <scope>NUCLEOTIDE SEQUENCE</scope>
    <source>
        <strain evidence="3">DSM 6220</strain>
    </source>
</reference>
<dbReference type="Proteomes" id="UP000005234">
    <property type="component" value="Chromosome"/>
</dbReference>
<dbReference type="EMBL" id="CP003350">
    <property type="protein sequence ID" value="AFC87545.1"/>
    <property type="molecule type" value="Genomic_DNA"/>
</dbReference>
<feature type="signal peptide" evidence="1">
    <location>
        <begin position="1"/>
        <end position="25"/>
    </location>
</feature>
<evidence type="ECO:0000313" key="3">
    <source>
        <dbReference type="EMBL" id="AFC87545.1"/>
    </source>
</evidence>
<dbReference type="eggNOG" id="ENOG502Z97Z">
    <property type="taxonomic scope" value="Bacteria"/>
</dbReference>